<dbReference type="AlphaFoldDB" id="A0A8S2X6K9"/>
<sequence>ALMILGSSMEFEKTRNPAIIECPSDNTELPKLIKDLPDVQEKTKERPFQFPYSLKARALLHSHLQRKFTANNVPLRSMISFRNVFFMLYSVCLI</sequence>
<accession>A0A8S2X6K9</accession>
<evidence type="ECO:0000313" key="3">
    <source>
        <dbReference type="Proteomes" id="UP000682733"/>
    </source>
</evidence>
<dbReference type="EMBL" id="CAJOBA010089932">
    <property type="protein sequence ID" value="CAF4479966.1"/>
    <property type="molecule type" value="Genomic_DNA"/>
</dbReference>
<dbReference type="Proteomes" id="UP000682733">
    <property type="component" value="Unassembled WGS sequence"/>
</dbReference>
<proteinExistence type="predicted"/>
<gene>
    <name evidence="1" type="ORF">OVA965_LOCUS44351</name>
    <name evidence="2" type="ORF">TMI583_LOCUS47104</name>
</gene>
<dbReference type="Proteomes" id="UP000677228">
    <property type="component" value="Unassembled WGS sequence"/>
</dbReference>
<protein>
    <submittedName>
        <fullName evidence="2">Uncharacterized protein</fullName>
    </submittedName>
</protein>
<evidence type="ECO:0000313" key="2">
    <source>
        <dbReference type="EMBL" id="CAF4479966.1"/>
    </source>
</evidence>
<dbReference type="EMBL" id="CAJNOK010062860">
    <property type="protein sequence ID" value="CAF1642281.1"/>
    <property type="molecule type" value="Genomic_DNA"/>
</dbReference>
<reference evidence="2" key="1">
    <citation type="submission" date="2021-02" db="EMBL/GenBank/DDBJ databases">
        <authorList>
            <person name="Nowell W R."/>
        </authorList>
    </citation>
    <scope>NUCLEOTIDE SEQUENCE</scope>
</reference>
<feature type="non-terminal residue" evidence="2">
    <location>
        <position position="1"/>
    </location>
</feature>
<name>A0A8S2X6K9_9BILA</name>
<evidence type="ECO:0000313" key="1">
    <source>
        <dbReference type="EMBL" id="CAF1642281.1"/>
    </source>
</evidence>
<dbReference type="Gene3D" id="1.10.3380.10">
    <property type="entry name" value="Sec63 N-terminal domain-like domain"/>
    <property type="match status" value="1"/>
</dbReference>
<comment type="caution">
    <text evidence="2">The sequence shown here is derived from an EMBL/GenBank/DDBJ whole genome shotgun (WGS) entry which is preliminary data.</text>
</comment>
<organism evidence="2 3">
    <name type="scientific">Didymodactylos carnosus</name>
    <dbReference type="NCBI Taxonomy" id="1234261"/>
    <lineage>
        <taxon>Eukaryota</taxon>
        <taxon>Metazoa</taxon>
        <taxon>Spiralia</taxon>
        <taxon>Gnathifera</taxon>
        <taxon>Rotifera</taxon>
        <taxon>Eurotatoria</taxon>
        <taxon>Bdelloidea</taxon>
        <taxon>Philodinida</taxon>
        <taxon>Philodinidae</taxon>
        <taxon>Didymodactylos</taxon>
    </lineage>
</organism>
<dbReference type="SUPFAM" id="SSF158702">
    <property type="entry name" value="Sec63 N-terminal domain-like"/>
    <property type="match status" value="1"/>
</dbReference>